<name>A0A484Z7E2_9ENTR</name>
<dbReference type="EMBL" id="CAADIW010000073">
    <property type="protein sequence ID" value="VFS44364.1"/>
    <property type="molecule type" value="Genomic_DNA"/>
</dbReference>
<evidence type="ECO:0000313" key="2">
    <source>
        <dbReference type="Proteomes" id="UP000351155"/>
    </source>
</evidence>
<gene>
    <name evidence="1" type="ORF">NCTC12126_05666</name>
</gene>
<accession>A0A484Z7E2</accession>
<sequence>MLPVDDAAIVQRDGFALLQALEQWPWFHAVCQQRSRVERAGLIMLFNTVAVARNGMVKRCGSDFIYPIIKD</sequence>
<protein>
    <submittedName>
        <fullName evidence="1">Uncharacterized protein</fullName>
    </submittedName>
</protein>
<organism evidence="1 2">
    <name type="scientific">Enterobacter cancerogenus</name>
    <dbReference type="NCBI Taxonomy" id="69218"/>
    <lineage>
        <taxon>Bacteria</taxon>
        <taxon>Pseudomonadati</taxon>
        <taxon>Pseudomonadota</taxon>
        <taxon>Gammaproteobacteria</taxon>
        <taxon>Enterobacterales</taxon>
        <taxon>Enterobacteriaceae</taxon>
        <taxon>Enterobacter</taxon>
        <taxon>Enterobacter cloacae complex</taxon>
    </lineage>
</organism>
<reference evidence="1 2" key="1">
    <citation type="submission" date="2019-03" db="EMBL/GenBank/DDBJ databases">
        <authorList>
            <consortium name="Pathogen Informatics"/>
        </authorList>
    </citation>
    <scope>NUCLEOTIDE SEQUENCE [LARGE SCALE GENOMIC DNA]</scope>
    <source>
        <strain evidence="1 2">NCTC12126</strain>
    </source>
</reference>
<dbReference type="Proteomes" id="UP000351155">
    <property type="component" value="Unassembled WGS sequence"/>
</dbReference>
<dbReference type="AlphaFoldDB" id="A0A484Z7E2"/>
<proteinExistence type="predicted"/>
<evidence type="ECO:0000313" key="1">
    <source>
        <dbReference type="EMBL" id="VFS44364.1"/>
    </source>
</evidence>